<evidence type="ECO:0000313" key="7">
    <source>
        <dbReference type="Proteomes" id="UP000534186"/>
    </source>
</evidence>
<dbReference type="Proteomes" id="UP000534186">
    <property type="component" value="Unassembled WGS sequence"/>
</dbReference>
<feature type="transmembrane region" description="Helical" evidence="5">
    <location>
        <begin position="70"/>
        <end position="88"/>
    </location>
</feature>
<dbReference type="Pfam" id="PF04191">
    <property type="entry name" value="PEMT"/>
    <property type="match status" value="1"/>
</dbReference>
<reference evidence="6 7" key="1">
    <citation type="submission" date="2020-07" db="EMBL/GenBank/DDBJ databases">
        <title>Genomic Encyclopedia of Type Strains, Phase IV (KMG-V): Genome sequencing to study the core and pangenomes of soil and plant-associated prokaryotes.</title>
        <authorList>
            <person name="Whitman W."/>
        </authorList>
    </citation>
    <scope>NUCLEOTIDE SEQUENCE [LARGE SCALE GENOMIC DNA]</scope>
    <source>
        <strain evidence="6 7">M8UP30</strain>
    </source>
</reference>
<dbReference type="GO" id="GO:0012505">
    <property type="term" value="C:endomembrane system"/>
    <property type="evidence" value="ECO:0007669"/>
    <property type="project" value="UniProtKB-SubCell"/>
</dbReference>
<keyword evidence="6" id="KW-0489">Methyltransferase</keyword>
<sequence>MDHADWERAAAVYVPLAAAIIARLLYGRRPRQFAACLLSVLWTLPSLLLLQRLNEYAGWWSFAAGSEVAFRGMPLELFFGWIILWGLVPQLALPRIGIIWCAVVMVALDCIVMPMCSSAIYLKAHWLVGEAAGSGLVLIPALCIGRWTYENTHLRRRAALQITTSGMLFLFLVPEIIFALRPGTGWGPLFGLSSWARQISLQMILLLAIPGISAVTEFAERGFGTPIPYDPPQQLVTSGIYRYCANPMQLSCTLVMATWAGVLRSGWMLLAAGVSVVYSAGIAAWDEEEDLARRFGSEWRDYRSAVRNWWPRWRPYHSGPPALIFIARSCGPCSEVRTWLEARSPLGLQIVDAETLPAGSIQRMRYEPGYGSGTVDGVRAMGRALEHLHLGWALCGAALRLPCVWQLVQLFLDAAGLGPRVISCELDMSPQHTDRELSSRP</sequence>
<evidence type="ECO:0000256" key="1">
    <source>
        <dbReference type="ARBA" id="ARBA00004127"/>
    </source>
</evidence>
<keyword evidence="6" id="KW-0808">Transferase</keyword>
<feature type="transmembrane region" description="Helical" evidence="5">
    <location>
        <begin position="97"/>
        <end position="120"/>
    </location>
</feature>
<comment type="caution">
    <text evidence="6">The sequence shown here is derived from an EMBL/GenBank/DDBJ whole genome shotgun (WGS) entry which is preliminary data.</text>
</comment>
<feature type="transmembrane region" description="Helical" evidence="5">
    <location>
        <begin position="126"/>
        <end position="147"/>
    </location>
</feature>
<protein>
    <submittedName>
        <fullName evidence="6">Protein-S-isoprenylcysteine O-methyltransferase Ste14</fullName>
    </submittedName>
</protein>
<evidence type="ECO:0000256" key="4">
    <source>
        <dbReference type="ARBA" id="ARBA00023136"/>
    </source>
</evidence>
<feature type="transmembrane region" description="Helical" evidence="5">
    <location>
        <begin position="6"/>
        <end position="26"/>
    </location>
</feature>
<dbReference type="Gene3D" id="1.20.120.1630">
    <property type="match status" value="1"/>
</dbReference>
<gene>
    <name evidence="6" type="ORF">HDF12_004336</name>
</gene>
<evidence type="ECO:0000313" key="6">
    <source>
        <dbReference type="EMBL" id="NYF53937.1"/>
    </source>
</evidence>
<feature type="transmembrane region" description="Helical" evidence="5">
    <location>
        <begin position="33"/>
        <end position="50"/>
    </location>
</feature>
<keyword evidence="2 5" id="KW-0812">Transmembrane</keyword>
<accession>A0A7Y9T4W6</accession>
<dbReference type="GO" id="GO:0008168">
    <property type="term" value="F:methyltransferase activity"/>
    <property type="evidence" value="ECO:0007669"/>
    <property type="project" value="UniProtKB-KW"/>
</dbReference>
<evidence type="ECO:0000256" key="2">
    <source>
        <dbReference type="ARBA" id="ARBA00022692"/>
    </source>
</evidence>
<name>A0A7Y9T4W6_9BACT</name>
<organism evidence="6 7">
    <name type="scientific">Tunturiibacter lichenicola</name>
    <dbReference type="NCBI Taxonomy" id="2051959"/>
    <lineage>
        <taxon>Bacteria</taxon>
        <taxon>Pseudomonadati</taxon>
        <taxon>Acidobacteriota</taxon>
        <taxon>Terriglobia</taxon>
        <taxon>Terriglobales</taxon>
        <taxon>Acidobacteriaceae</taxon>
        <taxon>Tunturiibacter</taxon>
    </lineage>
</organism>
<dbReference type="InterPro" id="IPR007318">
    <property type="entry name" value="Phopholipid_MeTrfase"/>
</dbReference>
<evidence type="ECO:0000256" key="3">
    <source>
        <dbReference type="ARBA" id="ARBA00022989"/>
    </source>
</evidence>
<dbReference type="EMBL" id="JACCCV010000002">
    <property type="protein sequence ID" value="NYF53937.1"/>
    <property type="molecule type" value="Genomic_DNA"/>
</dbReference>
<evidence type="ECO:0000256" key="5">
    <source>
        <dbReference type="SAM" id="Phobius"/>
    </source>
</evidence>
<proteinExistence type="predicted"/>
<keyword evidence="3 5" id="KW-1133">Transmembrane helix</keyword>
<feature type="transmembrane region" description="Helical" evidence="5">
    <location>
        <begin position="159"/>
        <end position="179"/>
    </location>
</feature>
<comment type="subcellular location">
    <subcellularLocation>
        <location evidence="1">Endomembrane system</location>
        <topology evidence="1">Multi-pass membrane protein</topology>
    </subcellularLocation>
</comment>
<dbReference type="AlphaFoldDB" id="A0A7Y9T4W6"/>
<keyword evidence="4 5" id="KW-0472">Membrane</keyword>
<dbReference type="GO" id="GO:0032259">
    <property type="term" value="P:methylation"/>
    <property type="evidence" value="ECO:0007669"/>
    <property type="project" value="UniProtKB-KW"/>
</dbReference>